<gene>
    <name evidence="3" type="ORF">WG900_09330</name>
</gene>
<feature type="region of interest" description="Disordered" evidence="1">
    <location>
        <begin position="29"/>
        <end position="57"/>
    </location>
</feature>
<feature type="signal peptide" evidence="2">
    <location>
        <begin position="1"/>
        <end position="29"/>
    </location>
</feature>
<feature type="chain" id="PRO_5045058659" description="LVIVD repeat-containing protein" evidence="2">
    <location>
        <begin position="30"/>
        <end position="496"/>
    </location>
</feature>
<accession>A0ABU8S845</accession>
<name>A0ABU8S845_9SPHN</name>
<comment type="caution">
    <text evidence="3">The sequence shown here is derived from an EMBL/GenBank/DDBJ whole genome shotgun (WGS) entry which is preliminary data.</text>
</comment>
<keyword evidence="2" id="KW-0732">Signal</keyword>
<dbReference type="RefSeq" id="WP_339966600.1">
    <property type="nucleotide sequence ID" value="NZ_JBBHJY010000004.1"/>
</dbReference>
<evidence type="ECO:0000256" key="2">
    <source>
        <dbReference type="SAM" id="SignalP"/>
    </source>
</evidence>
<reference evidence="3 4" key="1">
    <citation type="submission" date="2024-03" db="EMBL/GenBank/DDBJ databases">
        <authorList>
            <person name="Jo J.-H."/>
        </authorList>
    </citation>
    <scope>NUCLEOTIDE SEQUENCE [LARGE SCALE GENOMIC DNA]</scope>
    <source>
        <strain evidence="3 4">AS3R-12</strain>
    </source>
</reference>
<evidence type="ECO:0000313" key="3">
    <source>
        <dbReference type="EMBL" id="MEJ6010123.1"/>
    </source>
</evidence>
<dbReference type="SUPFAM" id="SSF75011">
    <property type="entry name" value="3-carboxy-cis,cis-mucoante lactonizing enzyme"/>
    <property type="match status" value="1"/>
</dbReference>
<dbReference type="EMBL" id="JBBHJY010000004">
    <property type="protein sequence ID" value="MEJ6010123.1"/>
    <property type="molecule type" value="Genomic_DNA"/>
</dbReference>
<keyword evidence="4" id="KW-1185">Reference proteome</keyword>
<evidence type="ECO:0000256" key="1">
    <source>
        <dbReference type="SAM" id="MobiDB-lite"/>
    </source>
</evidence>
<organism evidence="3 4">
    <name type="scientific">Novosphingobium aquae</name>
    <dbReference type="NCBI Taxonomy" id="3133435"/>
    <lineage>
        <taxon>Bacteria</taxon>
        <taxon>Pseudomonadati</taxon>
        <taxon>Pseudomonadota</taxon>
        <taxon>Alphaproteobacteria</taxon>
        <taxon>Sphingomonadales</taxon>
        <taxon>Sphingomonadaceae</taxon>
        <taxon>Novosphingobium</taxon>
    </lineage>
</organism>
<evidence type="ECO:0008006" key="5">
    <source>
        <dbReference type="Google" id="ProtNLM"/>
    </source>
</evidence>
<sequence length="496" mass="53316">MSNLRVLSAQLIVPLSALALASLATSAHAAEPSTPSGRSPATCAKGDLPEPGVQGEVPAGQKPAWNCGIRQIAELPLTGSVAGTGTCVYVRTRGAGGTPDESRISVIDTSKPARPRVVGETIPVHNGSESLRLVVTSERAVMVSGSTVIDIRDCLKPRVLGEIKWPDTTVPGVSRKNLPHDIRLNRAGTRIYSSFGVWEVDISDLGTPANWKIIDRRCEIAEQVPGPWQEVHRQANKAKRSLCDDATRPAPRGANYAMGGSPLQSSMLWPQFSHSLDFNADDSRMYVGDQAGGTSALWAPEPKVRIVDLKAQPIRVIGEAPGPGHGLDWFRSGGREYVIHSNEGGTSGIMGQPERGDTCRPFPRPTALGWGFEAIITDVTDPAAARNVSMAQIAINQPEHCAARKASGRDPWLAYHLIDNPMQARFAAINFGEAGLRIYDIRDPAKPTEVAYFNHGVPVHAGVGHWDAARRLLFVSDSGGFRVLRFDPAVSKRLGL</sequence>
<dbReference type="Proteomes" id="UP001379235">
    <property type="component" value="Unassembled WGS sequence"/>
</dbReference>
<protein>
    <recommendedName>
        <fullName evidence="5">LVIVD repeat-containing protein</fullName>
    </recommendedName>
</protein>
<proteinExistence type="predicted"/>
<evidence type="ECO:0000313" key="4">
    <source>
        <dbReference type="Proteomes" id="UP001379235"/>
    </source>
</evidence>